<dbReference type="GO" id="GO:0004180">
    <property type="term" value="F:carboxypeptidase activity"/>
    <property type="evidence" value="ECO:0007669"/>
    <property type="project" value="UniProtKB-KW"/>
</dbReference>
<reference evidence="3" key="1">
    <citation type="submission" date="2019-08" db="EMBL/GenBank/DDBJ databases">
        <title>Limnoglobus roseus gen. nov., sp. nov., a novel freshwater planctomycete with a giant genome from the family Gemmataceae.</title>
        <authorList>
            <person name="Kulichevskaya I.S."/>
            <person name="Naumoff D.G."/>
            <person name="Miroshnikov K."/>
            <person name="Ivanova A."/>
            <person name="Philippov D.A."/>
            <person name="Hakobyan A."/>
            <person name="Rijpstra I.C."/>
            <person name="Sinninghe Damste J.S."/>
            <person name="Liesack W."/>
            <person name="Dedysh S.N."/>
        </authorList>
    </citation>
    <scope>NUCLEOTIDE SEQUENCE [LARGE SCALE GENOMIC DNA]</scope>
    <source>
        <strain evidence="3">PX52</strain>
    </source>
</reference>
<dbReference type="Proteomes" id="UP000324974">
    <property type="component" value="Chromosome"/>
</dbReference>
<evidence type="ECO:0000313" key="3">
    <source>
        <dbReference type="Proteomes" id="UP000324974"/>
    </source>
</evidence>
<dbReference type="KEGG" id="lrs:PX52LOC_01482"/>
<proteinExistence type="predicted"/>
<dbReference type="OrthoDB" id="291697at2"/>
<dbReference type="PROSITE" id="PS51257">
    <property type="entry name" value="PROKAR_LIPOPROTEIN"/>
    <property type="match status" value="1"/>
</dbReference>
<gene>
    <name evidence="2" type="ORF">PX52LOC_01482</name>
</gene>
<feature type="chain" id="PRO_5023069391" evidence="1">
    <location>
        <begin position="25"/>
        <end position="132"/>
    </location>
</feature>
<keyword evidence="2" id="KW-0378">Hydrolase</keyword>
<evidence type="ECO:0000313" key="2">
    <source>
        <dbReference type="EMBL" id="QEL14592.1"/>
    </source>
</evidence>
<name>A0A5C1A9V7_9BACT</name>
<keyword evidence="3" id="KW-1185">Reference proteome</keyword>
<keyword evidence="2" id="KW-0645">Protease</keyword>
<keyword evidence="1" id="KW-0732">Signal</keyword>
<organism evidence="2 3">
    <name type="scientific">Limnoglobus roseus</name>
    <dbReference type="NCBI Taxonomy" id="2598579"/>
    <lineage>
        <taxon>Bacteria</taxon>
        <taxon>Pseudomonadati</taxon>
        <taxon>Planctomycetota</taxon>
        <taxon>Planctomycetia</taxon>
        <taxon>Gemmatales</taxon>
        <taxon>Gemmataceae</taxon>
        <taxon>Limnoglobus</taxon>
    </lineage>
</organism>
<evidence type="ECO:0000256" key="1">
    <source>
        <dbReference type="SAM" id="SignalP"/>
    </source>
</evidence>
<accession>A0A5C1A9V7</accession>
<dbReference type="RefSeq" id="WP_149109477.1">
    <property type="nucleotide sequence ID" value="NZ_CP042425.1"/>
</dbReference>
<keyword evidence="2" id="KW-0121">Carboxypeptidase</keyword>
<dbReference type="AlphaFoldDB" id="A0A5C1A9V7"/>
<sequence length="132" mass="14081">MRRIALPLMGVLVLAVAGCGSSTASVTGEVKYDGQSIQYGTIAFLPVGEGKKVGGPIENGKYTIAPEFGPTPGNYKVEIHWNKPTGKKTFNADLNQELDVQAEGLPDKYHAKTELTADIKGGSNTVNFDLQK</sequence>
<feature type="signal peptide" evidence="1">
    <location>
        <begin position="1"/>
        <end position="24"/>
    </location>
</feature>
<protein>
    <submittedName>
        <fullName evidence="2">Carboxypeptidase regulatory-like domain-containing protein</fullName>
    </submittedName>
</protein>
<dbReference type="EMBL" id="CP042425">
    <property type="protein sequence ID" value="QEL14592.1"/>
    <property type="molecule type" value="Genomic_DNA"/>
</dbReference>